<dbReference type="EMBL" id="PVEP01000002">
    <property type="protein sequence ID" value="PQV57417.1"/>
    <property type="molecule type" value="Genomic_DNA"/>
</dbReference>
<keyword evidence="1" id="KW-0472">Membrane</keyword>
<keyword evidence="1" id="KW-0812">Transmembrane</keyword>
<dbReference type="OrthoDB" id="5339490at2"/>
<reference evidence="2 3" key="1">
    <citation type="submission" date="2018-02" db="EMBL/GenBank/DDBJ databases">
        <title>Genomic Encyclopedia of Archaeal and Bacterial Type Strains, Phase II (KMG-II): from individual species to whole genera.</title>
        <authorList>
            <person name="Goeker M."/>
        </authorList>
    </citation>
    <scope>NUCLEOTIDE SEQUENCE [LARGE SCALE GENOMIC DNA]</scope>
    <source>
        <strain evidence="2 3">DSM 18921</strain>
    </source>
</reference>
<dbReference type="RefSeq" id="WP_105513673.1">
    <property type="nucleotide sequence ID" value="NZ_PVEP01000002.1"/>
</dbReference>
<dbReference type="Proteomes" id="UP000238338">
    <property type="component" value="Unassembled WGS sequence"/>
</dbReference>
<dbReference type="AlphaFoldDB" id="A0A2S8S9B2"/>
<comment type="caution">
    <text evidence="2">The sequence shown here is derived from an EMBL/GenBank/DDBJ whole genome shotgun (WGS) entry which is preliminary data.</text>
</comment>
<proteinExistence type="predicted"/>
<keyword evidence="3" id="KW-1185">Reference proteome</keyword>
<feature type="transmembrane region" description="Helical" evidence="1">
    <location>
        <begin position="12"/>
        <end position="36"/>
    </location>
</feature>
<evidence type="ECO:0008006" key="4">
    <source>
        <dbReference type="Google" id="ProtNLM"/>
    </source>
</evidence>
<evidence type="ECO:0000313" key="2">
    <source>
        <dbReference type="EMBL" id="PQV57417.1"/>
    </source>
</evidence>
<name>A0A2S8S9B2_9RHOB</name>
<gene>
    <name evidence="2" type="ORF">LX70_01221</name>
</gene>
<sequence>MPSLVSRYATPLITGLFLVSLVSGIALFFHVGGAAFHGMHEWLSMVLIVPFALHIWKNWKPMTAYLKRMPMALSLALSVVAAAVFFLPTGGEAGRGGPPQFRLAQTVLSATPATAAPLFGMSEPDFVAGLKDAGLVATGTGQTLRDMATAAGKTDAELAATLLQFGS</sequence>
<organism evidence="2 3">
    <name type="scientific">Albidovulum denitrificans</name>
    <dbReference type="NCBI Taxonomy" id="404881"/>
    <lineage>
        <taxon>Bacteria</taxon>
        <taxon>Pseudomonadati</taxon>
        <taxon>Pseudomonadota</taxon>
        <taxon>Alphaproteobacteria</taxon>
        <taxon>Rhodobacterales</taxon>
        <taxon>Paracoccaceae</taxon>
        <taxon>Albidovulum</taxon>
    </lineage>
</organism>
<feature type="transmembrane region" description="Helical" evidence="1">
    <location>
        <begin position="42"/>
        <end position="59"/>
    </location>
</feature>
<evidence type="ECO:0000313" key="3">
    <source>
        <dbReference type="Proteomes" id="UP000238338"/>
    </source>
</evidence>
<evidence type="ECO:0000256" key="1">
    <source>
        <dbReference type="SAM" id="Phobius"/>
    </source>
</evidence>
<accession>A0A2S8S9B2</accession>
<keyword evidence="1" id="KW-1133">Transmembrane helix</keyword>
<protein>
    <recommendedName>
        <fullName evidence="4">DUF4405 domain-containing protein</fullName>
    </recommendedName>
</protein>
<feature type="transmembrane region" description="Helical" evidence="1">
    <location>
        <begin position="71"/>
        <end position="91"/>
    </location>
</feature>